<evidence type="ECO:0000256" key="1">
    <source>
        <dbReference type="SAM" id="MobiDB-lite"/>
    </source>
</evidence>
<keyword evidence="3" id="KW-1185">Reference proteome</keyword>
<dbReference type="Pfam" id="PF07396">
    <property type="entry name" value="Porin_O_P"/>
    <property type="match status" value="1"/>
</dbReference>
<gene>
    <name evidence="2" type="ORF">CA85_18950</name>
</gene>
<evidence type="ECO:0000313" key="2">
    <source>
        <dbReference type="EMBL" id="TWT67049.1"/>
    </source>
</evidence>
<evidence type="ECO:0000313" key="3">
    <source>
        <dbReference type="Proteomes" id="UP000318053"/>
    </source>
</evidence>
<protein>
    <submittedName>
        <fullName evidence="2">Phosphate-selective porin O and P</fullName>
    </submittedName>
</protein>
<name>A0A5C5XWZ2_9BACT</name>
<dbReference type="Proteomes" id="UP000318053">
    <property type="component" value="Unassembled WGS sequence"/>
</dbReference>
<feature type="region of interest" description="Disordered" evidence="1">
    <location>
        <begin position="53"/>
        <end position="77"/>
    </location>
</feature>
<dbReference type="OrthoDB" id="9807854at2"/>
<dbReference type="InterPro" id="IPR023614">
    <property type="entry name" value="Porin_dom_sf"/>
</dbReference>
<dbReference type="AlphaFoldDB" id="A0A5C5XWZ2"/>
<organism evidence="2 3">
    <name type="scientific">Allorhodopirellula solitaria</name>
    <dbReference type="NCBI Taxonomy" id="2527987"/>
    <lineage>
        <taxon>Bacteria</taxon>
        <taxon>Pseudomonadati</taxon>
        <taxon>Planctomycetota</taxon>
        <taxon>Planctomycetia</taxon>
        <taxon>Pirellulales</taxon>
        <taxon>Pirellulaceae</taxon>
        <taxon>Allorhodopirellula</taxon>
    </lineage>
</organism>
<accession>A0A5C5XWZ2</accession>
<dbReference type="EMBL" id="SJPK01000004">
    <property type="protein sequence ID" value="TWT67049.1"/>
    <property type="molecule type" value="Genomic_DNA"/>
</dbReference>
<reference evidence="2 3" key="1">
    <citation type="submission" date="2019-02" db="EMBL/GenBank/DDBJ databases">
        <title>Deep-cultivation of Planctomycetes and their phenomic and genomic characterization uncovers novel biology.</title>
        <authorList>
            <person name="Wiegand S."/>
            <person name="Jogler M."/>
            <person name="Boedeker C."/>
            <person name="Pinto D."/>
            <person name="Vollmers J."/>
            <person name="Rivas-Marin E."/>
            <person name="Kohn T."/>
            <person name="Peeters S.H."/>
            <person name="Heuer A."/>
            <person name="Rast P."/>
            <person name="Oberbeckmann S."/>
            <person name="Bunk B."/>
            <person name="Jeske O."/>
            <person name="Meyerdierks A."/>
            <person name="Storesund J.E."/>
            <person name="Kallscheuer N."/>
            <person name="Luecker S."/>
            <person name="Lage O.M."/>
            <person name="Pohl T."/>
            <person name="Merkel B.J."/>
            <person name="Hornburger P."/>
            <person name="Mueller R.-W."/>
            <person name="Bruemmer F."/>
            <person name="Labrenz M."/>
            <person name="Spormann A.M."/>
            <person name="Op Den Camp H."/>
            <person name="Overmann J."/>
            <person name="Amann R."/>
            <person name="Jetten M.S.M."/>
            <person name="Mascher T."/>
            <person name="Medema M.H."/>
            <person name="Devos D.P."/>
            <person name="Kaster A.-K."/>
            <person name="Ovreas L."/>
            <person name="Rohde M."/>
            <person name="Galperin M.Y."/>
            <person name="Jogler C."/>
        </authorList>
    </citation>
    <scope>NUCLEOTIDE SEQUENCE [LARGE SCALE GENOMIC DNA]</scope>
    <source>
        <strain evidence="2 3">CA85</strain>
    </source>
</reference>
<sequence>MALLACLGGNRAFADENGLPEPVPGLFGPRFHAAMLETRPSTSVVLNEPIEAEDPDADSAESGLVESDAHSQSSDVMLSQDDMVPSEEYEKLLERVGDLESSWQKHQEKLEEESVAKKKKPTMKINGRVHLDNWNFLDSDPGVNYLESGNPAVNPQDRWDFRRLRLSFSGEVPHNMLYRIQVDFNNPNSPELKDAYLGWNNLPNNQTLLLGNQKRPIGLDHLNSSRHNLFIERPLAVEAFNEDARRLGLCMYGFTDDEMINWRYGAFLLENISNDGRYRGDSTEAGLYGRLAASPWYDETSGGRGYWHCAVAGSANHTDGDGTIDTDSNHNEARFRTRPEARSSSRWWDTGRILGAEGYQQLAFESMLNIGAFQLTGEYINTWMQRDPLGGFNGSGLHFHGGYLFANYFLTGEHVPLDRVSGTIDRVKPFENFFLVERLSGGRGNGWGALSMGLRGDYLDLSDSDIRGGQGYTVTAGMNWYWTAYSKVQMNYIAGSIEDAGQGQAAGPLPAGVGGDFTILGFRYMIDF</sequence>
<proteinExistence type="predicted"/>
<dbReference type="Gene3D" id="2.40.160.10">
    <property type="entry name" value="Porin"/>
    <property type="match status" value="1"/>
</dbReference>
<dbReference type="InterPro" id="IPR010870">
    <property type="entry name" value="Porin_O/P"/>
</dbReference>
<comment type="caution">
    <text evidence="2">The sequence shown here is derived from an EMBL/GenBank/DDBJ whole genome shotgun (WGS) entry which is preliminary data.</text>
</comment>